<evidence type="ECO:0000313" key="3">
    <source>
        <dbReference type="Proteomes" id="UP001141629"/>
    </source>
</evidence>
<comment type="caution">
    <text evidence="2">The sequence shown here is derived from an EMBL/GenBank/DDBJ whole genome shotgun (WGS) entry which is preliminary data.</text>
</comment>
<dbReference type="EMBL" id="JACKVK010000001">
    <property type="protein sequence ID" value="MCV7419266.1"/>
    <property type="molecule type" value="Genomic_DNA"/>
</dbReference>
<dbReference type="Proteomes" id="UP001141629">
    <property type="component" value="Unassembled WGS sequence"/>
</dbReference>
<dbReference type="SUPFAM" id="SSF51261">
    <property type="entry name" value="Duplicated hybrid motif"/>
    <property type="match status" value="1"/>
</dbReference>
<dbReference type="InterPro" id="IPR016047">
    <property type="entry name" value="M23ase_b-sheet_dom"/>
</dbReference>
<dbReference type="Gene3D" id="2.70.70.10">
    <property type="entry name" value="Glucose Permease (Domain IIA)"/>
    <property type="match status" value="1"/>
</dbReference>
<sequence length="349" mass="37016">MAEQGSSRASRETSTTHFDATTTDIIPFNEFGDLDELDFSNTAAFDRESLVIRAPELDDLHDTDDLTPLRLAVPAQFRPTAQAQPRSRHAYRDSYTDVSDGLADTDVIDMSFRRGLHRKVGDDHVKARLVAAAMAVGATAAAAYSVVNASDKAPVDQMVAAGPNAFVDGAAISGSSDGMQIVTVAPVASESVHSQELANGAAFAAERAEREARLSRPMYVMPTRGVWTSGFGYRWGVLHAGIDIANSIGTPIYAVADGVVTDAGLTAGYGAWVKIRHADGTVTLYGHVNTWLVTPGERVMAGDQIATIGNRGQSTGPHCHFSVLKNGTDFIDPVPWLAAKGLSPGNYVG</sequence>
<dbReference type="GO" id="GO:0004222">
    <property type="term" value="F:metalloendopeptidase activity"/>
    <property type="evidence" value="ECO:0007669"/>
    <property type="project" value="TreeGrafter"/>
</dbReference>
<accession>A0A9X2YWW6</accession>
<proteinExistence type="predicted"/>
<name>A0A9X2YWW6_9MYCO</name>
<evidence type="ECO:0000313" key="2">
    <source>
        <dbReference type="EMBL" id="MCV7419266.1"/>
    </source>
</evidence>
<reference evidence="2" key="1">
    <citation type="submission" date="2020-07" db="EMBL/GenBank/DDBJ databases">
        <authorList>
            <person name="Pettersson B.M.F."/>
            <person name="Behra P.R.K."/>
            <person name="Ramesh M."/>
            <person name="Das S."/>
            <person name="Dasgupta S."/>
            <person name="Kirsebom L.A."/>
        </authorList>
    </citation>
    <scope>NUCLEOTIDE SEQUENCE</scope>
    <source>
        <strain evidence="2">DSM 44838</strain>
    </source>
</reference>
<dbReference type="RefSeq" id="WP_372512486.1">
    <property type="nucleotide sequence ID" value="NZ_JACKVK010000001.1"/>
</dbReference>
<protein>
    <submittedName>
        <fullName evidence="2">M23 family metallopeptidase</fullName>
    </submittedName>
</protein>
<dbReference type="CDD" id="cd12797">
    <property type="entry name" value="M23_peptidase"/>
    <property type="match status" value="1"/>
</dbReference>
<dbReference type="Pfam" id="PF01551">
    <property type="entry name" value="Peptidase_M23"/>
    <property type="match status" value="1"/>
</dbReference>
<dbReference type="InterPro" id="IPR050570">
    <property type="entry name" value="Cell_wall_metabolism_enzyme"/>
</dbReference>
<dbReference type="PANTHER" id="PTHR21666:SF270">
    <property type="entry name" value="MUREIN HYDROLASE ACTIVATOR ENVC"/>
    <property type="match status" value="1"/>
</dbReference>
<dbReference type="InterPro" id="IPR011055">
    <property type="entry name" value="Dup_hybrid_motif"/>
</dbReference>
<gene>
    <name evidence="2" type="ORF">H7K45_01815</name>
</gene>
<organism evidence="2 3">
    <name type="scientific">Mycobacterium yunnanensis</name>
    <dbReference type="NCBI Taxonomy" id="368477"/>
    <lineage>
        <taxon>Bacteria</taxon>
        <taxon>Bacillati</taxon>
        <taxon>Actinomycetota</taxon>
        <taxon>Actinomycetes</taxon>
        <taxon>Mycobacteriales</taxon>
        <taxon>Mycobacteriaceae</taxon>
        <taxon>Mycobacterium</taxon>
    </lineage>
</organism>
<keyword evidence="3" id="KW-1185">Reference proteome</keyword>
<dbReference type="PANTHER" id="PTHR21666">
    <property type="entry name" value="PEPTIDASE-RELATED"/>
    <property type="match status" value="1"/>
</dbReference>
<reference evidence="2" key="2">
    <citation type="journal article" date="2022" name="BMC Genomics">
        <title>Comparative genome analysis of mycobacteria focusing on tRNA and non-coding RNA.</title>
        <authorList>
            <person name="Behra P.R.K."/>
            <person name="Pettersson B.M.F."/>
            <person name="Ramesh M."/>
            <person name="Das S."/>
            <person name="Dasgupta S."/>
            <person name="Kirsebom L.A."/>
        </authorList>
    </citation>
    <scope>NUCLEOTIDE SEQUENCE</scope>
    <source>
        <strain evidence="2">DSM 44838</strain>
    </source>
</reference>
<feature type="domain" description="M23ase beta-sheet core" evidence="1">
    <location>
        <begin position="239"/>
        <end position="328"/>
    </location>
</feature>
<dbReference type="AlphaFoldDB" id="A0A9X2YWW6"/>
<evidence type="ECO:0000259" key="1">
    <source>
        <dbReference type="Pfam" id="PF01551"/>
    </source>
</evidence>